<dbReference type="PANTHER" id="PTHR21666:SF289">
    <property type="entry name" value="L-ALA--D-GLU ENDOPEPTIDASE"/>
    <property type="match status" value="1"/>
</dbReference>
<dbReference type="AlphaFoldDB" id="A0A5S3N4A4"/>
<name>A0A5S3N4A4_9FLAO</name>
<keyword evidence="2" id="KW-0175">Coiled coil</keyword>
<dbReference type="OrthoDB" id="9815884at2"/>
<evidence type="ECO:0000256" key="1">
    <source>
        <dbReference type="ARBA" id="ARBA00022729"/>
    </source>
</evidence>
<reference evidence="4 5" key="1">
    <citation type="submission" date="2019-05" db="EMBL/GenBank/DDBJ databases">
        <title>Polaribacter aestuariivivens sp. nov., isolated from a tidal flat.</title>
        <authorList>
            <person name="Yoon J.-H."/>
        </authorList>
    </citation>
    <scope>NUCLEOTIDE SEQUENCE [LARGE SCALE GENOMIC DNA]</scope>
    <source>
        <strain evidence="4 5">DBTF-3</strain>
    </source>
</reference>
<dbReference type="Gene3D" id="6.10.250.3150">
    <property type="match status" value="1"/>
</dbReference>
<dbReference type="InterPro" id="IPR016047">
    <property type="entry name" value="M23ase_b-sheet_dom"/>
</dbReference>
<dbReference type="CDD" id="cd12797">
    <property type="entry name" value="M23_peptidase"/>
    <property type="match status" value="1"/>
</dbReference>
<gene>
    <name evidence="4" type="ORF">FDT66_08610</name>
</gene>
<proteinExistence type="predicted"/>
<dbReference type="Gene3D" id="2.70.70.10">
    <property type="entry name" value="Glucose Permease (Domain IIA)"/>
    <property type="match status" value="1"/>
</dbReference>
<dbReference type="SUPFAM" id="SSF51261">
    <property type="entry name" value="Duplicated hybrid motif"/>
    <property type="match status" value="1"/>
</dbReference>
<keyword evidence="5" id="KW-1185">Reference proteome</keyword>
<evidence type="ECO:0000256" key="2">
    <source>
        <dbReference type="SAM" id="Coils"/>
    </source>
</evidence>
<dbReference type="EMBL" id="VANR01000004">
    <property type="protein sequence ID" value="TMM30110.1"/>
    <property type="molecule type" value="Genomic_DNA"/>
</dbReference>
<dbReference type="InterPro" id="IPR011055">
    <property type="entry name" value="Dup_hybrid_motif"/>
</dbReference>
<feature type="coiled-coil region" evidence="2">
    <location>
        <begin position="7"/>
        <end position="104"/>
    </location>
</feature>
<evidence type="ECO:0000259" key="3">
    <source>
        <dbReference type="Pfam" id="PF01551"/>
    </source>
</evidence>
<evidence type="ECO:0000313" key="4">
    <source>
        <dbReference type="EMBL" id="TMM30110.1"/>
    </source>
</evidence>
<feature type="domain" description="M23ase beta-sheet core" evidence="3">
    <location>
        <begin position="298"/>
        <end position="389"/>
    </location>
</feature>
<dbReference type="PANTHER" id="PTHR21666">
    <property type="entry name" value="PEPTIDASE-RELATED"/>
    <property type="match status" value="1"/>
</dbReference>
<dbReference type="Proteomes" id="UP000307140">
    <property type="component" value="Unassembled WGS sequence"/>
</dbReference>
<evidence type="ECO:0000313" key="5">
    <source>
        <dbReference type="Proteomes" id="UP000307140"/>
    </source>
</evidence>
<dbReference type="InterPro" id="IPR050570">
    <property type="entry name" value="Cell_wall_metabolism_enzyme"/>
</dbReference>
<dbReference type="GO" id="GO:0004222">
    <property type="term" value="F:metalloendopeptidase activity"/>
    <property type="evidence" value="ECO:0007669"/>
    <property type="project" value="TreeGrafter"/>
</dbReference>
<comment type="caution">
    <text evidence="4">The sequence shown here is derived from an EMBL/GenBank/DDBJ whole genome shotgun (WGS) entry which is preliminary data.</text>
</comment>
<organism evidence="4 5">
    <name type="scientific">Polaribacter aestuariivivens</name>
    <dbReference type="NCBI Taxonomy" id="2304626"/>
    <lineage>
        <taxon>Bacteria</taxon>
        <taxon>Pseudomonadati</taxon>
        <taxon>Bacteroidota</taxon>
        <taxon>Flavobacteriia</taxon>
        <taxon>Flavobacteriales</taxon>
        <taxon>Flavobacteriaceae</taxon>
    </lineage>
</organism>
<accession>A0A5S3N4A4</accession>
<protein>
    <submittedName>
        <fullName evidence="4">Peptidase M23</fullName>
    </submittedName>
</protein>
<sequence>MFLFSCFSVLGQTKKELEQQRKRLREEIKQVNNLLFTEQKKEKNALENLKDINQKIDVRLELINTINLEAKLLSNEIQKNQKEIEKLEKQLAALKKDYGDMIFKSYKSKSQQSRAMFLLSSQNFYQAYKRLEYMKQYTSFRKKQGEEIVVQTNVIQKLNDSLSLKKKSKDSLISFEKEQKNIIELDKKSQERLISTIKKKENKYKKDLRKKVDEEKKVAAKINKIIRDEIAKANKKVKNKPKSSKKNEFILSPEAKALAAKFELNKGKLPWPVKEGLVTRKFGRQPHPTFPGITINGTGLHIATKNGNNAEAIFGGEIMNILVSSEGKKNVLIRHGNYISSYNNLSKLYVKKGDIVVRGQNIGEIFTDKVSGKTNLIFAIYKNTVPLNPASWILKR</sequence>
<keyword evidence="1" id="KW-0732">Signal</keyword>
<dbReference type="Pfam" id="PF01551">
    <property type="entry name" value="Peptidase_M23"/>
    <property type="match status" value="1"/>
</dbReference>